<feature type="transmembrane region" description="Helical" evidence="1">
    <location>
        <begin position="138"/>
        <end position="156"/>
    </location>
</feature>
<evidence type="ECO:0000313" key="3">
    <source>
        <dbReference type="Proteomes" id="UP000236161"/>
    </source>
</evidence>
<sequence>MYMAVRYGFDSPDGSHVLRLSDSPSSSKFKILWRKLQTRFEDECSSPMQASRAMAYEFSPAFPHRCAYAEDEDPTAPQPLDHRSLSDGGGPCFFHPISVCAKGYSRLSPPADALFPPRSRARSQKNAVKWRKYPCLCGSYGTTTAAISFVVIMFLIRMTKMPSHEAARNLPSPIQHV</sequence>
<dbReference type="Proteomes" id="UP000236161">
    <property type="component" value="Unassembled WGS sequence"/>
</dbReference>
<evidence type="ECO:0000313" key="2">
    <source>
        <dbReference type="EMBL" id="PKA49478.1"/>
    </source>
</evidence>
<accession>A0A2I0A1R4</accession>
<reference evidence="2 3" key="1">
    <citation type="journal article" date="2017" name="Nature">
        <title>The Apostasia genome and the evolution of orchids.</title>
        <authorList>
            <person name="Zhang G.Q."/>
            <person name="Liu K.W."/>
            <person name="Li Z."/>
            <person name="Lohaus R."/>
            <person name="Hsiao Y.Y."/>
            <person name="Niu S.C."/>
            <person name="Wang J.Y."/>
            <person name="Lin Y.C."/>
            <person name="Xu Q."/>
            <person name="Chen L.J."/>
            <person name="Yoshida K."/>
            <person name="Fujiwara S."/>
            <person name="Wang Z.W."/>
            <person name="Zhang Y.Q."/>
            <person name="Mitsuda N."/>
            <person name="Wang M."/>
            <person name="Liu G.H."/>
            <person name="Pecoraro L."/>
            <person name="Huang H.X."/>
            <person name="Xiao X.J."/>
            <person name="Lin M."/>
            <person name="Wu X.Y."/>
            <person name="Wu W.L."/>
            <person name="Chen Y.Y."/>
            <person name="Chang S.B."/>
            <person name="Sakamoto S."/>
            <person name="Ohme-Takagi M."/>
            <person name="Yagi M."/>
            <person name="Zeng S.J."/>
            <person name="Shen C.Y."/>
            <person name="Yeh C.M."/>
            <person name="Luo Y.B."/>
            <person name="Tsai W.C."/>
            <person name="Van de Peer Y."/>
            <person name="Liu Z.J."/>
        </authorList>
    </citation>
    <scope>NUCLEOTIDE SEQUENCE [LARGE SCALE GENOMIC DNA]</scope>
    <source>
        <strain evidence="3">cv. Shenzhen</strain>
        <tissue evidence="2">Stem</tissue>
    </source>
</reference>
<proteinExistence type="predicted"/>
<organism evidence="2 3">
    <name type="scientific">Apostasia shenzhenica</name>
    <dbReference type="NCBI Taxonomy" id="1088818"/>
    <lineage>
        <taxon>Eukaryota</taxon>
        <taxon>Viridiplantae</taxon>
        <taxon>Streptophyta</taxon>
        <taxon>Embryophyta</taxon>
        <taxon>Tracheophyta</taxon>
        <taxon>Spermatophyta</taxon>
        <taxon>Magnoliopsida</taxon>
        <taxon>Liliopsida</taxon>
        <taxon>Asparagales</taxon>
        <taxon>Orchidaceae</taxon>
        <taxon>Apostasioideae</taxon>
        <taxon>Apostasia</taxon>
    </lineage>
</organism>
<dbReference type="EMBL" id="KZ452038">
    <property type="protein sequence ID" value="PKA49478.1"/>
    <property type="molecule type" value="Genomic_DNA"/>
</dbReference>
<evidence type="ECO:0000256" key="1">
    <source>
        <dbReference type="SAM" id="Phobius"/>
    </source>
</evidence>
<keyword evidence="1" id="KW-1133">Transmembrane helix</keyword>
<keyword evidence="3" id="KW-1185">Reference proteome</keyword>
<protein>
    <submittedName>
        <fullName evidence="2">Uncharacterized protein</fullName>
    </submittedName>
</protein>
<keyword evidence="1" id="KW-0812">Transmembrane</keyword>
<keyword evidence="1" id="KW-0472">Membrane</keyword>
<dbReference type="AlphaFoldDB" id="A0A2I0A1R4"/>
<name>A0A2I0A1R4_9ASPA</name>
<gene>
    <name evidence="2" type="ORF">AXF42_Ash016667</name>
</gene>